<evidence type="ECO:0000256" key="1">
    <source>
        <dbReference type="PROSITE-ProRule" id="PRU00489"/>
    </source>
</evidence>
<name>A0A1L9VW58_ASPGL</name>
<dbReference type="RefSeq" id="XP_022404822.1">
    <property type="nucleotide sequence ID" value="XM_022539929.1"/>
</dbReference>
<reference evidence="4" key="1">
    <citation type="journal article" date="2017" name="Genome Biol.">
        <title>Comparative genomics reveals high biological diversity and specific adaptations in the industrially and medically important fungal genus Aspergillus.</title>
        <authorList>
            <person name="de Vries R.P."/>
            <person name="Riley R."/>
            <person name="Wiebenga A."/>
            <person name="Aguilar-Osorio G."/>
            <person name="Amillis S."/>
            <person name="Uchima C.A."/>
            <person name="Anderluh G."/>
            <person name="Asadollahi M."/>
            <person name="Askin M."/>
            <person name="Barry K."/>
            <person name="Battaglia E."/>
            <person name="Bayram O."/>
            <person name="Benocci T."/>
            <person name="Braus-Stromeyer S.A."/>
            <person name="Caldana C."/>
            <person name="Canovas D."/>
            <person name="Cerqueira G.C."/>
            <person name="Chen F."/>
            <person name="Chen W."/>
            <person name="Choi C."/>
            <person name="Clum A."/>
            <person name="Dos Santos R.A."/>
            <person name="Damasio A.R."/>
            <person name="Diallinas G."/>
            <person name="Emri T."/>
            <person name="Fekete E."/>
            <person name="Flipphi M."/>
            <person name="Freyberg S."/>
            <person name="Gallo A."/>
            <person name="Gournas C."/>
            <person name="Habgood R."/>
            <person name="Hainaut M."/>
            <person name="Harispe M.L."/>
            <person name="Henrissat B."/>
            <person name="Hilden K.S."/>
            <person name="Hope R."/>
            <person name="Hossain A."/>
            <person name="Karabika E."/>
            <person name="Karaffa L."/>
            <person name="Karanyi Z."/>
            <person name="Krasevec N."/>
            <person name="Kuo A."/>
            <person name="Kusch H."/>
            <person name="LaButti K."/>
            <person name="Lagendijk E.L."/>
            <person name="Lapidus A."/>
            <person name="Levasseur A."/>
            <person name="Lindquist E."/>
            <person name="Lipzen A."/>
            <person name="Logrieco A.F."/>
            <person name="MacCabe A."/>
            <person name="Maekelae M.R."/>
            <person name="Malavazi I."/>
            <person name="Melin P."/>
            <person name="Meyer V."/>
            <person name="Mielnichuk N."/>
            <person name="Miskei M."/>
            <person name="Molnar A.P."/>
            <person name="Mule G."/>
            <person name="Ngan C.Y."/>
            <person name="Orejas M."/>
            <person name="Orosz E."/>
            <person name="Ouedraogo J.P."/>
            <person name="Overkamp K.M."/>
            <person name="Park H.-S."/>
            <person name="Perrone G."/>
            <person name="Piumi F."/>
            <person name="Punt P.J."/>
            <person name="Ram A.F."/>
            <person name="Ramon A."/>
            <person name="Rauscher S."/>
            <person name="Record E."/>
            <person name="Riano-Pachon D.M."/>
            <person name="Robert V."/>
            <person name="Roehrig J."/>
            <person name="Ruller R."/>
            <person name="Salamov A."/>
            <person name="Salih N.S."/>
            <person name="Samson R.A."/>
            <person name="Sandor E."/>
            <person name="Sanguinetti M."/>
            <person name="Schuetze T."/>
            <person name="Sepcic K."/>
            <person name="Shelest E."/>
            <person name="Sherlock G."/>
            <person name="Sophianopoulou V."/>
            <person name="Squina F.M."/>
            <person name="Sun H."/>
            <person name="Susca A."/>
            <person name="Todd R.B."/>
            <person name="Tsang A."/>
            <person name="Unkles S.E."/>
            <person name="van de Wiele N."/>
            <person name="van Rossen-Uffink D."/>
            <person name="Oliveira J.V."/>
            <person name="Vesth T.C."/>
            <person name="Visser J."/>
            <person name="Yu J.-H."/>
            <person name="Zhou M."/>
            <person name="Andersen M.R."/>
            <person name="Archer D.B."/>
            <person name="Baker S.E."/>
            <person name="Benoit I."/>
            <person name="Brakhage A.A."/>
            <person name="Braus G.H."/>
            <person name="Fischer R."/>
            <person name="Frisvad J.C."/>
            <person name="Goldman G.H."/>
            <person name="Houbraken J."/>
            <person name="Oakley B."/>
            <person name="Pocsi I."/>
            <person name="Scazzocchio C."/>
            <person name="Seiboth B."/>
            <person name="vanKuyk P.A."/>
            <person name="Wortman J."/>
            <person name="Dyer P.S."/>
            <person name="Grigoriev I.V."/>
        </authorList>
    </citation>
    <scope>NUCLEOTIDE SEQUENCE [LARGE SCALE GENOMIC DNA]</scope>
    <source>
        <strain evidence="4">CBS 516.65</strain>
    </source>
</reference>
<dbReference type="InterPro" id="IPR007757">
    <property type="entry name" value="MT-A70-like"/>
</dbReference>
<dbReference type="Proteomes" id="UP000184300">
    <property type="component" value="Unassembled WGS sequence"/>
</dbReference>
<dbReference type="GO" id="GO:0005634">
    <property type="term" value="C:nucleus"/>
    <property type="evidence" value="ECO:0007669"/>
    <property type="project" value="TreeGrafter"/>
</dbReference>
<dbReference type="AlphaFoldDB" id="A0A1L9VW58"/>
<sequence>MKQSSILYENASQTVFLIDIPTSITLAQDLSRTQQLHSSQPEPSTTTTTSTKKRHIISTTPLREPYSSPPEPKTDAARARLLERIPLAERDYHANLIVPVRDGLGEIRGCYDQEWCLERVTVDAGEESRKRSFEDVHDHYDGYGYGYGYGYGSGDDPQPPVILSSTSANYFGCMAELSNAIVKNTSPQSASLVIPGESPAKLHVFTIPSLSNFLLCTLSTSQPNPAQSLIPGLPQSHKFNLILLDPPWPNRSVRRSRHYNTQAYFDMDSLSGFIRDILRMHLLPFSYSPETETQKQSKECIAAIWITNAEKPRKAAYDAIHDAGLVICEEWVWVKTTASGEPIMPVDGLWRKPYEVLVIGKRRDGLEGGVWDGEIVRRIIAAVSDVHSRKPNLREVFERVFFGSGDLRYEALEVFARNLTAGWWGVGNEVLKFNDKEWWEYR</sequence>
<protein>
    <recommendedName>
        <fullName evidence="5">MT-A70-domain-containing protein</fullName>
    </recommendedName>
</protein>
<organism evidence="3 4">
    <name type="scientific">Aspergillus glaucus CBS 516.65</name>
    <dbReference type="NCBI Taxonomy" id="1160497"/>
    <lineage>
        <taxon>Eukaryota</taxon>
        <taxon>Fungi</taxon>
        <taxon>Dikarya</taxon>
        <taxon>Ascomycota</taxon>
        <taxon>Pezizomycotina</taxon>
        <taxon>Eurotiomycetes</taxon>
        <taxon>Eurotiomycetidae</taxon>
        <taxon>Eurotiales</taxon>
        <taxon>Aspergillaceae</taxon>
        <taxon>Aspergillus</taxon>
        <taxon>Aspergillus subgen. Aspergillus</taxon>
    </lineage>
</organism>
<dbReference type="Pfam" id="PF05063">
    <property type="entry name" value="MT-A70"/>
    <property type="match status" value="1"/>
</dbReference>
<dbReference type="GO" id="GO:0008168">
    <property type="term" value="F:methyltransferase activity"/>
    <property type="evidence" value="ECO:0007669"/>
    <property type="project" value="TreeGrafter"/>
</dbReference>
<comment type="similarity">
    <text evidence="1">Belongs to the MT-A70-like family.</text>
</comment>
<dbReference type="STRING" id="1160497.A0A1L9VW58"/>
<accession>A0A1L9VW58</accession>
<gene>
    <name evidence="3" type="ORF">ASPGLDRAFT_118107</name>
</gene>
<dbReference type="GeneID" id="34456190"/>
<proteinExistence type="inferred from homology"/>
<dbReference type="VEuPathDB" id="FungiDB:ASPGLDRAFT_118107"/>
<dbReference type="PANTHER" id="PTHR12829:SF4">
    <property type="entry name" value="N(6)-ADENINE-SPECIFIC METHYLTRANSFERASE METTL4"/>
    <property type="match status" value="1"/>
</dbReference>
<keyword evidence="4" id="KW-1185">Reference proteome</keyword>
<evidence type="ECO:0000313" key="4">
    <source>
        <dbReference type="Proteomes" id="UP000184300"/>
    </source>
</evidence>
<dbReference type="OrthoDB" id="61116at2759"/>
<feature type="region of interest" description="Disordered" evidence="2">
    <location>
        <begin position="31"/>
        <end position="74"/>
    </location>
</feature>
<feature type="compositionally biased region" description="Polar residues" evidence="2">
    <location>
        <begin position="31"/>
        <end position="43"/>
    </location>
</feature>
<dbReference type="PROSITE" id="PS51143">
    <property type="entry name" value="MT_A70"/>
    <property type="match status" value="1"/>
</dbReference>
<dbReference type="EMBL" id="KV878890">
    <property type="protein sequence ID" value="OJJ88139.1"/>
    <property type="molecule type" value="Genomic_DNA"/>
</dbReference>
<evidence type="ECO:0000256" key="2">
    <source>
        <dbReference type="SAM" id="MobiDB-lite"/>
    </source>
</evidence>
<dbReference type="PANTHER" id="PTHR12829">
    <property type="entry name" value="N6-ADENOSINE-METHYLTRANSFERASE"/>
    <property type="match status" value="1"/>
</dbReference>
<evidence type="ECO:0008006" key="5">
    <source>
        <dbReference type="Google" id="ProtNLM"/>
    </source>
</evidence>
<evidence type="ECO:0000313" key="3">
    <source>
        <dbReference type="EMBL" id="OJJ88139.1"/>
    </source>
</evidence>